<evidence type="ECO:0000313" key="2">
    <source>
        <dbReference type="EMBL" id="GAF90691.1"/>
    </source>
</evidence>
<accession>X0TU15</accession>
<gene>
    <name evidence="2" type="ORF">S01H1_22656</name>
</gene>
<organism evidence="2">
    <name type="scientific">marine sediment metagenome</name>
    <dbReference type="NCBI Taxonomy" id="412755"/>
    <lineage>
        <taxon>unclassified sequences</taxon>
        <taxon>metagenomes</taxon>
        <taxon>ecological metagenomes</taxon>
    </lineage>
</organism>
<comment type="caution">
    <text evidence="2">The sequence shown here is derived from an EMBL/GenBank/DDBJ whole genome shotgun (WGS) entry which is preliminary data.</text>
</comment>
<dbReference type="AlphaFoldDB" id="X0TU15"/>
<name>X0TU15_9ZZZZ</name>
<feature type="domain" description="ISXO2-like transposase" evidence="1">
    <location>
        <begin position="83"/>
        <end position="118"/>
    </location>
</feature>
<reference evidence="2" key="1">
    <citation type="journal article" date="2014" name="Front. Microbiol.">
        <title>High frequency of phylogenetically diverse reductive dehalogenase-homologous genes in deep subseafloor sedimentary metagenomes.</title>
        <authorList>
            <person name="Kawai M."/>
            <person name="Futagami T."/>
            <person name="Toyoda A."/>
            <person name="Takaki Y."/>
            <person name="Nishi S."/>
            <person name="Hori S."/>
            <person name="Arai W."/>
            <person name="Tsubouchi T."/>
            <person name="Morono Y."/>
            <person name="Uchiyama I."/>
            <person name="Ito T."/>
            <person name="Fujiyama A."/>
            <person name="Inagaki F."/>
            <person name="Takami H."/>
        </authorList>
    </citation>
    <scope>NUCLEOTIDE SEQUENCE</scope>
    <source>
        <strain evidence="2">Expedition CK06-06</strain>
    </source>
</reference>
<evidence type="ECO:0000259" key="1">
    <source>
        <dbReference type="Pfam" id="PF12762"/>
    </source>
</evidence>
<dbReference type="Pfam" id="PF12762">
    <property type="entry name" value="DDE_Tnp_IS1595"/>
    <property type="match status" value="1"/>
</dbReference>
<sequence length="153" mass="17626">LGYEKFGSLHMRVVDNISTKTIGDYLKKLGCGIETEEGQQFLEAILNNNVWRSCESASENTSSKPFKYFLRDPRNPGNLLRVVVDTISEVERVIAGTHRGVSEKYLQSYLSEICYRFNRRFREKELFELVVRACVSIETNTYNQLKNGDVIMT</sequence>
<proteinExistence type="predicted"/>
<dbReference type="InterPro" id="IPR024445">
    <property type="entry name" value="Tnp_ISXO2-like"/>
</dbReference>
<dbReference type="EMBL" id="BARS01012835">
    <property type="protein sequence ID" value="GAF90691.1"/>
    <property type="molecule type" value="Genomic_DNA"/>
</dbReference>
<feature type="non-terminal residue" evidence="2">
    <location>
        <position position="1"/>
    </location>
</feature>
<protein>
    <recommendedName>
        <fullName evidence="1">ISXO2-like transposase domain-containing protein</fullName>
    </recommendedName>
</protein>